<comment type="caution">
    <text evidence="1">The sequence shown here is derived from an EMBL/GenBank/DDBJ whole genome shotgun (WGS) entry which is preliminary data.</text>
</comment>
<evidence type="ECO:0000313" key="1">
    <source>
        <dbReference type="EMBL" id="KAG9221019.1"/>
    </source>
</evidence>
<keyword evidence="2" id="KW-1185">Reference proteome</keyword>
<evidence type="ECO:0000313" key="2">
    <source>
        <dbReference type="Proteomes" id="UP000824881"/>
    </source>
</evidence>
<reference evidence="1 2" key="1">
    <citation type="journal article" date="2021" name="Appl. Environ. Microbiol.">
        <title>Genetic linkage and physical mapping for an oyster mushroom Pleurotus cornucopiae and QTL analysis for the trait cap color.</title>
        <authorList>
            <person name="Zhang Y."/>
            <person name="Gao W."/>
            <person name="Sonnenberg A."/>
            <person name="Chen Q."/>
            <person name="Zhang J."/>
            <person name="Huang C."/>
        </authorList>
    </citation>
    <scope>NUCLEOTIDE SEQUENCE [LARGE SCALE GENOMIC DNA]</scope>
    <source>
        <strain evidence="1">CCMSSC00406</strain>
    </source>
</reference>
<name>A0ACB7IU10_PLECO</name>
<dbReference type="Proteomes" id="UP000824881">
    <property type="component" value="Unassembled WGS sequence"/>
</dbReference>
<organism evidence="1 2">
    <name type="scientific">Pleurotus cornucopiae</name>
    <name type="common">Cornucopia mushroom</name>
    <dbReference type="NCBI Taxonomy" id="5321"/>
    <lineage>
        <taxon>Eukaryota</taxon>
        <taxon>Fungi</taxon>
        <taxon>Dikarya</taxon>
        <taxon>Basidiomycota</taxon>
        <taxon>Agaricomycotina</taxon>
        <taxon>Agaricomycetes</taxon>
        <taxon>Agaricomycetidae</taxon>
        <taxon>Agaricales</taxon>
        <taxon>Pleurotineae</taxon>
        <taxon>Pleurotaceae</taxon>
        <taxon>Pleurotus</taxon>
    </lineage>
</organism>
<dbReference type="EMBL" id="WQMT02000007">
    <property type="protein sequence ID" value="KAG9221019.1"/>
    <property type="molecule type" value="Genomic_DNA"/>
</dbReference>
<proteinExistence type="predicted"/>
<gene>
    <name evidence="1" type="ORF">CCMSSC00406_0002381</name>
</gene>
<accession>A0ACB7IU10</accession>
<sequence length="240" mass="27043">MAPSTNIATLTKSHHAIAAKKRHRAQQPKEVTFDEEARREFLTGFHKRKLAKQTAARQKAIEREKQQHLEARREQRKALREQAAANAAQVEKAYGGMQDDDDDDWDGISRVKEDEEAEYEGEEVVATVTIVDDFDPTEIIHGPSKPHPSSPNAPSSRGHTSSTAERTSRVQPVPHLGHKHRPPSTAQSTTSKARPKSIKYETNAARKAQKMKQRARRTEKAERAGGKAARKRPTNRTKRR</sequence>
<protein>
    <submittedName>
        <fullName evidence="1">Uncharacterized protein</fullName>
    </submittedName>
</protein>